<keyword evidence="4 8" id="KW-0812">Transmembrane</keyword>
<protein>
    <submittedName>
        <fullName evidence="9">Na(+)/H(+) antiporter subunit C</fullName>
    </submittedName>
</protein>
<dbReference type="GO" id="GO:0005886">
    <property type="term" value="C:plasma membrane"/>
    <property type="evidence" value="ECO:0007669"/>
    <property type="project" value="UniProtKB-SubCell"/>
</dbReference>
<proteinExistence type="inferred from homology"/>
<feature type="transmembrane region" description="Helical" evidence="8">
    <location>
        <begin position="6"/>
        <end position="23"/>
    </location>
</feature>
<dbReference type="AlphaFoldDB" id="A0A2I1PAH6"/>
<feature type="transmembrane region" description="Helical" evidence="8">
    <location>
        <begin position="30"/>
        <end position="50"/>
    </location>
</feature>
<feature type="region of interest" description="Disordered" evidence="7">
    <location>
        <begin position="108"/>
        <end position="162"/>
    </location>
</feature>
<dbReference type="OrthoDB" id="9799219at2"/>
<dbReference type="InterPro" id="IPR039428">
    <property type="entry name" value="NUOK/Mnh_C1-like"/>
</dbReference>
<dbReference type="Pfam" id="PF00420">
    <property type="entry name" value="Oxidored_q2"/>
    <property type="match status" value="1"/>
</dbReference>
<comment type="subcellular location">
    <subcellularLocation>
        <location evidence="1">Cell membrane</location>
        <topology evidence="1">Multi-pass membrane protein</topology>
    </subcellularLocation>
</comment>
<evidence type="ECO:0000256" key="6">
    <source>
        <dbReference type="ARBA" id="ARBA00023136"/>
    </source>
</evidence>
<dbReference type="Gene3D" id="1.10.287.3510">
    <property type="match status" value="1"/>
</dbReference>
<evidence type="ECO:0000256" key="3">
    <source>
        <dbReference type="ARBA" id="ARBA00022475"/>
    </source>
</evidence>
<feature type="compositionally biased region" description="Basic and acidic residues" evidence="7">
    <location>
        <begin position="109"/>
        <end position="119"/>
    </location>
</feature>
<evidence type="ECO:0000256" key="2">
    <source>
        <dbReference type="ARBA" id="ARBA00010388"/>
    </source>
</evidence>
<name>A0A2I1PAH6_9MICO</name>
<gene>
    <name evidence="9" type="ORF">CYJ76_07060</name>
</gene>
<sequence length="162" mass="16939">MTPSLTLCLLVGVLSACGVHLFLSRSLVRMLFGMLLLGNGVNLLFLVASGDPGRAPISDAAGTGPLSDPLPQAMVLTAIVISLAMTGFVMALAHRSWQVAHTDVVQTDAESRRISRRAEANSYTPEVFGEGSSDSADDPAAEGDDPPDAPPADETTHPEEAR</sequence>
<keyword evidence="3" id="KW-1003">Cell membrane</keyword>
<feature type="compositionally biased region" description="Acidic residues" evidence="7">
    <location>
        <begin position="135"/>
        <end position="147"/>
    </location>
</feature>
<dbReference type="InterPro" id="IPR050601">
    <property type="entry name" value="CPA3_antiporter_subunitC"/>
</dbReference>
<accession>A0A2I1PAH6</accession>
<evidence type="ECO:0000256" key="8">
    <source>
        <dbReference type="SAM" id="Phobius"/>
    </source>
</evidence>
<comment type="caution">
    <text evidence="9">The sequence shown here is derived from an EMBL/GenBank/DDBJ whole genome shotgun (WGS) entry which is preliminary data.</text>
</comment>
<keyword evidence="10" id="KW-1185">Reference proteome</keyword>
<comment type="similarity">
    <text evidence="2">Belongs to the CPA3 antiporters (TC 2.A.63) subunit C family.</text>
</comment>
<evidence type="ECO:0000256" key="4">
    <source>
        <dbReference type="ARBA" id="ARBA00022692"/>
    </source>
</evidence>
<dbReference type="PANTHER" id="PTHR34583">
    <property type="entry name" value="ANTIPORTER SUBUNIT MNHC2-RELATED"/>
    <property type="match status" value="1"/>
</dbReference>
<evidence type="ECO:0000256" key="7">
    <source>
        <dbReference type="SAM" id="MobiDB-lite"/>
    </source>
</evidence>
<dbReference type="RefSeq" id="WP_101849657.1">
    <property type="nucleotide sequence ID" value="NZ_PKIZ01000011.1"/>
</dbReference>
<keyword evidence="6 8" id="KW-0472">Membrane</keyword>
<evidence type="ECO:0000256" key="1">
    <source>
        <dbReference type="ARBA" id="ARBA00004651"/>
    </source>
</evidence>
<dbReference type="NCBIfam" id="NF005929">
    <property type="entry name" value="PRK07946.1"/>
    <property type="match status" value="1"/>
</dbReference>
<feature type="transmembrane region" description="Helical" evidence="8">
    <location>
        <begin position="70"/>
        <end position="93"/>
    </location>
</feature>
<evidence type="ECO:0000256" key="5">
    <source>
        <dbReference type="ARBA" id="ARBA00022989"/>
    </source>
</evidence>
<evidence type="ECO:0000313" key="9">
    <source>
        <dbReference type="EMBL" id="PKZ41630.1"/>
    </source>
</evidence>
<organism evidence="9 10">
    <name type="scientific">Kytococcus schroeteri</name>
    <dbReference type="NCBI Taxonomy" id="138300"/>
    <lineage>
        <taxon>Bacteria</taxon>
        <taxon>Bacillati</taxon>
        <taxon>Actinomycetota</taxon>
        <taxon>Actinomycetes</taxon>
        <taxon>Micrococcales</taxon>
        <taxon>Kytococcaceae</taxon>
        <taxon>Kytococcus</taxon>
    </lineage>
</organism>
<dbReference type="PANTHER" id="PTHR34583:SF2">
    <property type="entry name" value="ANTIPORTER SUBUNIT MNHC2-RELATED"/>
    <property type="match status" value="1"/>
</dbReference>
<reference evidence="9 10" key="1">
    <citation type="submission" date="2017-12" db="EMBL/GenBank/DDBJ databases">
        <title>Phylogenetic diversity of female urinary microbiome.</title>
        <authorList>
            <person name="Thomas-White K."/>
            <person name="Wolfe A.J."/>
        </authorList>
    </citation>
    <scope>NUCLEOTIDE SEQUENCE [LARGE SCALE GENOMIC DNA]</scope>
    <source>
        <strain evidence="9 10">UMB1298</strain>
    </source>
</reference>
<dbReference type="Proteomes" id="UP000234206">
    <property type="component" value="Unassembled WGS sequence"/>
</dbReference>
<evidence type="ECO:0000313" key="10">
    <source>
        <dbReference type="Proteomes" id="UP000234206"/>
    </source>
</evidence>
<dbReference type="EMBL" id="PKIZ01000011">
    <property type="protein sequence ID" value="PKZ41630.1"/>
    <property type="molecule type" value="Genomic_DNA"/>
</dbReference>
<keyword evidence="5 8" id="KW-1133">Transmembrane helix</keyword>